<dbReference type="GO" id="GO:0006654">
    <property type="term" value="P:phosphatidic acid biosynthetic process"/>
    <property type="evidence" value="ECO:0007669"/>
    <property type="project" value="TreeGrafter"/>
</dbReference>
<dbReference type="AlphaFoldDB" id="A0A095G8A6"/>
<sequence>MRALRKARLVLHLLRGMATVALRFERATPERRRDLTRRWTLKMLQLCGMRLVVHNDAARLDARALVVGNHVSWLDIYVINAWRPTPFVSKAEVRAWPVVGWLAERLGTVFIQREKRSEAKRIMHELSERLGNGELMCVFPEGTTSDGLGLLPFHSNLFQAVVSADCSVQPICLMYEDARGRQSVAPAYVGDLPLGKSLDMVLANAPLTAHLYVCEPIAATGDRREMAALARASVADALARMQAGVERPLDADLARLAAAAYPTPAEPAGEPVAVAEPEVGADAISRREG</sequence>
<dbReference type="Proteomes" id="UP000030475">
    <property type="component" value="Unassembled WGS sequence"/>
</dbReference>
<dbReference type="KEGG" id="but:X994_3471"/>
<dbReference type="CDD" id="cd07989">
    <property type="entry name" value="LPLAT_AGPAT-like"/>
    <property type="match status" value="1"/>
</dbReference>
<comment type="caution">
    <text evidence="7">The sequence shown here is derived from an EMBL/GenBank/DDBJ whole genome shotgun (WGS) entry which is preliminary data.</text>
</comment>
<keyword evidence="5 7" id="KW-0012">Acyltransferase</keyword>
<dbReference type="Pfam" id="PF01553">
    <property type="entry name" value="Acyltransferase"/>
    <property type="match status" value="1"/>
</dbReference>
<evidence type="ECO:0000256" key="3">
    <source>
        <dbReference type="ARBA" id="ARBA00022679"/>
    </source>
</evidence>
<organism evidence="7 8">
    <name type="scientific">Burkholderia pseudomallei</name>
    <name type="common">Pseudomonas pseudomallei</name>
    <dbReference type="NCBI Taxonomy" id="28450"/>
    <lineage>
        <taxon>Bacteria</taxon>
        <taxon>Pseudomonadati</taxon>
        <taxon>Pseudomonadota</taxon>
        <taxon>Betaproteobacteria</taxon>
        <taxon>Burkholderiales</taxon>
        <taxon>Burkholderiaceae</taxon>
        <taxon>Burkholderia</taxon>
        <taxon>pseudomallei group</taxon>
    </lineage>
</organism>
<evidence type="ECO:0000256" key="4">
    <source>
        <dbReference type="ARBA" id="ARBA00023098"/>
    </source>
</evidence>
<dbReference type="InterPro" id="IPR002123">
    <property type="entry name" value="Plipid/glycerol_acylTrfase"/>
</dbReference>
<comment type="pathway">
    <text evidence="1">Lipid metabolism.</text>
</comment>
<dbReference type="EMBL" id="JQIM01000010">
    <property type="protein sequence ID" value="KGX05554.1"/>
    <property type="molecule type" value="Genomic_DNA"/>
</dbReference>
<keyword evidence="3" id="KW-0808">Transferase</keyword>
<dbReference type="RefSeq" id="WP_004522248.1">
    <property type="nucleotide sequence ID" value="NZ_CM121435.1"/>
</dbReference>
<keyword evidence="2" id="KW-0444">Lipid biosynthesis</keyword>
<accession>A0A095G8A6</accession>
<dbReference type="PANTHER" id="PTHR10434">
    <property type="entry name" value="1-ACYL-SN-GLYCEROL-3-PHOSPHATE ACYLTRANSFERASE"/>
    <property type="match status" value="1"/>
</dbReference>
<dbReference type="SUPFAM" id="SSF69593">
    <property type="entry name" value="Glycerol-3-phosphate (1)-acyltransferase"/>
    <property type="match status" value="1"/>
</dbReference>
<feature type="compositionally biased region" description="Low complexity" evidence="6">
    <location>
        <begin position="264"/>
        <end position="281"/>
    </location>
</feature>
<evidence type="ECO:0000256" key="5">
    <source>
        <dbReference type="ARBA" id="ARBA00023315"/>
    </source>
</evidence>
<keyword evidence="4" id="KW-0443">Lipid metabolism</keyword>
<name>A0A095G8A6_BURPE</name>
<dbReference type="GO" id="GO:0003841">
    <property type="term" value="F:1-acylglycerol-3-phosphate O-acyltransferase activity"/>
    <property type="evidence" value="ECO:0007669"/>
    <property type="project" value="TreeGrafter"/>
</dbReference>
<dbReference type="SMART" id="SM00563">
    <property type="entry name" value="PlsC"/>
    <property type="match status" value="1"/>
</dbReference>
<feature type="region of interest" description="Disordered" evidence="6">
    <location>
        <begin position="264"/>
        <end position="289"/>
    </location>
</feature>
<reference evidence="7 8" key="1">
    <citation type="submission" date="2014-08" db="EMBL/GenBank/DDBJ databases">
        <authorList>
            <person name="Bunnell A."/>
            <person name="Chain P.S."/>
            <person name="Chertkov O."/>
            <person name="Currie B.J."/>
            <person name="Daligault H.E."/>
            <person name="Davenport K.W."/>
            <person name="Davis C."/>
            <person name="Gleasner C.D."/>
            <person name="Johnson S.L."/>
            <person name="Kaestli M."/>
            <person name="Koren S."/>
            <person name="Kunde Y.A."/>
            <person name="Mayo M."/>
            <person name="McMurry K.K."/>
            <person name="Price E.P."/>
            <person name="Reitenga K.G."/>
            <person name="Robison R."/>
            <person name="Rosovitz M.J."/>
            <person name="Sarovich D.S."/>
            <person name="Teshima H."/>
        </authorList>
    </citation>
    <scope>NUCLEOTIDE SEQUENCE [LARGE SCALE GENOMIC DNA]</scope>
    <source>
        <strain evidence="7 8">MSHR44</strain>
    </source>
</reference>
<protein>
    <submittedName>
        <fullName evidence="7">Acyltransferase family protein</fullName>
    </submittedName>
</protein>
<evidence type="ECO:0000256" key="2">
    <source>
        <dbReference type="ARBA" id="ARBA00022516"/>
    </source>
</evidence>
<gene>
    <name evidence="7" type="ORF">Y036_2789</name>
</gene>
<dbReference type="OrthoDB" id="9806880at2"/>
<evidence type="ECO:0000256" key="6">
    <source>
        <dbReference type="SAM" id="MobiDB-lite"/>
    </source>
</evidence>
<evidence type="ECO:0000256" key="1">
    <source>
        <dbReference type="ARBA" id="ARBA00005189"/>
    </source>
</evidence>
<evidence type="ECO:0000313" key="8">
    <source>
        <dbReference type="Proteomes" id="UP000030475"/>
    </source>
</evidence>
<proteinExistence type="predicted"/>
<evidence type="ECO:0000313" key="7">
    <source>
        <dbReference type="EMBL" id="KGX05554.1"/>
    </source>
</evidence>
<dbReference type="PANTHER" id="PTHR10434:SF64">
    <property type="entry name" value="1-ACYL-SN-GLYCEROL-3-PHOSPHATE ACYLTRANSFERASE-RELATED"/>
    <property type="match status" value="1"/>
</dbReference>